<organism evidence="10 11">
    <name type="scientific">Corynebacterium lowii</name>
    <dbReference type="NCBI Taxonomy" id="1544413"/>
    <lineage>
        <taxon>Bacteria</taxon>
        <taxon>Bacillati</taxon>
        <taxon>Actinomycetota</taxon>
        <taxon>Actinomycetes</taxon>
        <taxon>Mycobacteriales</taxon>
        <taxon>Corynebacteriaceae</taxon>
        <taxon>Corynebacterium</taxon>
    </lineage>
</organism>
<dbReference type="HAMAP" id="MF_00197">
    <property type="entry name" value="DAP_epimerase"/>
    <property type="match status" value="1"/>
</dbReference>
<dbReference type="InterPro" id="IPR018510">
    <property type="entry name" value="DAP_epimerase_AS"/>
</dbReference>
<dbReference type="GO" id="GO:0008837">
    <property type="term" value="F:diaminopimelate epimerase activity"/>
    <property type="evidence" value="ECO:0007669"/>
    <property type="project" value="UniProtKB-UniRule"/>
</dbReference>
<evidence type="ECO:0000256" key="6">
    <source>
        <dbReference type="ARBA" id="ARBA00023235"/>
    </source>
</evidence>
<evidence type="ECO:0000256" key="1">
    <source>
        <dbReference type="ARBA" id="ARBA00005196"/>
    </source>
</evidence>
<comment type="caution">
    <text evidence="10">The sequence shown here is derived from an EMBL/GenBank/DDBJ whole genome shotgun (WGS) entry which is preliminary data.</text>
</comment>
<comment type="function">
    <text evidence="8">Catalyzes the stereoinversion of LL-2,6-diaminopimelate (L,L-DAP) to meso-diaminopimelate (meso-DAP), a precursor of L-lysine and an essential component of the bacterial peptidoglycan.</text>
</comment>
<keyword evidence="8" id="KW-0963">Cytoplasm</keyword>
<dbReference type="Gene3D" id="3.10.310.10">
    <property type="entry name" value="Diaminopimelate Epimerase, Chain A, domain 1"/>
    <property type="match status" value="2"/>
</dbReference>
<feature type="binding site" evidence="8">
    <location>
        <position position="152"/>
    </location>
    <ligand>
        <name>substrate</name>
    </ligand>
</feature>
<dbReference type="Proteomes" id="UP000050488">
    <property type="component" value="Unassembled WGS sequence"/>
</dbReference>
<reference evidence="10 11" key="1">
    <citation type="submission" date="2015-10" db="EMBL/GenBank/DDBJ databases">
        <title>Corynebacteirum lowii and Corynebacterium oculi species nova, derived from human clinical disease and and emended description of Corynebacterium mastiditis.</title>
        <authorList>
            <person name="Bernard K."/>
            <person name="Pacheco A.L."/>
            <person name="Mcdougall C."/>
            <person name="Burtx T."/>
            <person name="Weibe D."/>
            <person name="Tyler S."/>
            <person name="Olson A.B."/>
            <person name="Cnockaert M."/>
            <person name="Eguchi H."/>
            <person name="Kuwahara T."/>
            <person name="Nakayama-Imaohji H."/>
            <person name="Boudewijins M."/>
            <person name="Van Hoecke F."/>
            <person name="Bernier A.-M."/>
            <person name="Vandamme P."/>
        </authorList>
    </citation>
    <scope>NUCLEOTIDE SEQUENCE [LARGE SCALE GENOMIC DNA]</scope>
    <source>
        <strain evidence="10 11">NML 130206</strain>
    </source>
</reference>
<dbReference type="EC" id="5.1.1.7" evidence="3 8"/>
<feature type="site" description="Could be important to modulate the pK values of the two catalytic cysteine residues" evidence="8">
    <location>
        <position position="205"/>
    </location>
</feature>
<feature type="binding site" evidence="8">
    <location>
        <position position="67"/>
    </location>
    <ligand>
        <name>substrate</name>
    </ligand>
</feature>
<name>A0A0Q1E207_9CORY</name>
<evidence type="ECO:0000256" key="7">
    <source>
        <dbReference type="ARBA" id="ARBA00051712"/>
    </source>
</evidence>
<dbReference type="STRING" id="1544413.Clow_00769"/>
<dbReference type="NCBIfam" id="TIGR00652">
    <property type="entry name" value="DapF"/>
    <property type="match status" value="1"/>
</dbReference>
<dbReference type="SUPFAM" id="SSF54506">
    <property type="entry name" value="Diaminopimelate epimerase-like"/>
    <property type="match status" value="2"/>
</dbReference>
<dbReference type="PATRIC" id="fig|1544413.3.peg.770"/>
<dbReference type="PANTHER" id="PTHR31689:SF0">
    <property type="entry name" value="DIAMINOPIMELATE EPIMERASE"/>
    <property type="match status" value="1"/>
</dbReference>
<dbReference type="EMBL" id="LKEV01000002">
    <property type="protein sequence ID" value="KQB86561.1"/>
    <property type="molecule type" value="Genomic_DNA"/>
</dbReference>
<proteinExistence type="inferred from homology"/>
<evidence type="ECO:0000256" key="4">
    <source>
        <dbReference type="ARBA" id="ARBA00022605"/>
    </source>
</evidence>
<gene>
    <name evidence="8 10" type="primary">dapF</name>
    <name evidence="10" type="ORF">Clow_00769</name>
</gene>
<feature type="binding site" evidence="8">
    <location>
        <begin position="205"/>
        <end position="206"/>
    </location>
    <ligand>
        <name>substrate</name>
    </ligand>
</feature>
<feature type="active site" description="Proton acceptor" evidence="8">
    <location>
        <position position="214"/>
    </location>
</feature>
<keyword evidence="6 8" id="KW-0413">Isomerase</keyword>
<evidence type="ECO:0000313" key="10">
    <source>
        <dbReference type="EMBL" id="KQB86561.1"/>
    </source>
</evidence>
<dbReference type="UniPathway" id="UPA00034">
    <property type="reaction ID" value="UER00025"/>
</dbReference>
<feature type="binding site" evidence="8">
    <location>
        <begin position="77"/>
        <end position="78"/>
    </location>
    <ligand>
        <name>substrate</name>
    </ligand>
</feature>
<dbReference type="PROSITE" id="PS01326">
    <property type="entry name" value="DAP_EPIMERASE"/>
    <property type="match status" value="1"/>
</dbReference>
<feature type="active site" description="Proton donor" evidence="8">
    <location>
        <position position="76"/>
    </location>
</feature>
<comment type="subcellular location">
    <subcellularLocation>
        <location evidence="8">Cytoplasm</location>
    </subcellularLocation>
</comment>
<evidence type="ECO:0000256" key="9">
    <source>
        <dbReference type="PROSITE-ProRule" id="PRU10125"/>
    </source>
</evidence>
<keyword evidence="11" id="KW-1185">Reference proteome</keyword>
<dbReference type="PANTHER" id="PTHR31689">
    <property type="entry name" value="DIAMINOPIMELATE EPIMERASE, CHLOROPLASTIC"/>
    <property type="match status" value="1"/>
</dbReference>
<evidence type="ECO:0000256" key="8">
    <source>
        <dbReference type="HAMAP-Rule" id="MF_00197"/>
    </source>
</evidence>
<dbReference type="InterPro" id="IPR001653">
    <property type="entry name" value="DAP_epimerase_DapF"/>
</dbReference>
<protein>
    <recommendedName>
        <fullName evidence="3 8">Diaminopimelate epimerase</fullName>
        <shortName evidence="8">DAP epimerase</shortName>
        <ecNumber evidence="3 8">5.1.1.7</ecNumber>
    </recommendedName>
    <alternativeName>
        <fullName evidence="8">PLP-independent amino acid racemase</fullName>
    </alternativeName>
</protein>
<comment type="caution">
    <text evidence="8">Lacks conserved residue(s) required for the propagation of feature annotation.</text>
</comment>
<comment type="pathway">
    <text evidence="1 8">Amino-acid biosynthesis; L-lysine biosynthesis via DAP pathway; DL-2,6-diaminopimelate from LL-2,6-diaminopimelate: step 1/1.</text>
</comment>
<feature type="active site" evidence="9">
    <location>
        <position position="76"/>
    </location>
</feature>
<accession>A0A0Q1E207</accession>
<keyword evidence="5 8" id="KW-0457">Lysine biosynthesis</keyword>
<evidence type="ECO:0000256" key="3">
    <source>
        <dbReference type="ARBA" id="ARBA00013080"/>
    </source>
</evidence>
<sequence>MNTQEGLFYAKGHGTGNDFIIIPDEEGAIELSPERVARLSDRHKGLGADGILRVVRREGLWFMDYRNADGSIAEMCGNGVRVFAHWLYSRGLVESSRFIVDTRAGQREVEVHEATQTHATVSVNMGPVQVEGLSTAQMGQQKFAGLGINVGNPHLAAVIPGLDAQGLRQWPLSQPEWDTEFFPEGVNVEVLTPLVDGAVNMRVWERGVGETLSCGTGTVAAATAALADAAQTSGEVTVRIPGGEVTVRIKEDHATLTGPSEIVAVGHTSL</sequence>
<feature type="binding site" evidence="8">
    <location>
        <position position="187"/>
    </location>
    <ligand>
        <name>substrate</name>
    </ligand>
</feature>
<comment type="similarity">
    <text evidence="2 8">Belongs to the diaminopimelate epimerase family.</text>
</comment>
<comment type="subunit">
    <text evidence="8">Homodimer.</text>
</comment>
<evidence type="ECO:0000256" key="5">
    <source>
        <dbReference type="ARBA" id="ARBA00023154"/>
    </source>
</evidence>
<dbReference type="GO" id="GO:0005829">
    <property type="term" value="C:cytosol"/>
    <property type="evidence" value="ECO:0007669"/>
    <property type="project" value="TreeGrafter"/>
</dbReference>
<evidence type="ECO:0000256" key="2">
    <source>
        <dbReference type="ARBA" id="ARBA00010219"/>
    </source>
</evidence>
<keyword evidence="4 8" id="KW-0028">Amino-acid biosynthesis</keyword>
<dbReference type="Pfam" id="PF01678">
    <property type="entry name" value="DAP_epimerase"/>
    <property type="match status" value="2"/>
</dbReference>
<feature type="binding site" evidence="8">
    <location>
        <begin position="215"/>
        <end position="216"/>
    </location>
    <ligand>
        <name>substrate</name>
    </ligand>
</feature>
<dbReference type="GO" id="GO:0009089">
    <property type="term" value="P:lysine biosynthetic process via diaminopimelate"/>
    <property type="evidence" value="ECO:0007669"/>
    <property type="project" value="UniProtKB-UniRule"/>
</dbReference>
<feature type="site" description="Could be important to modulate the pK values of the two catalytic cysteine residues" evidence="8">
    <location>
        <position position="154"/>
    </location>
</feature>
<comment type="catalytic activity">
    <reaction evidence="7 8">
        <text>(2S,6S)-2,6-diaminopimelate = meso-2,6-diaminopimelate</text>
        <dbReference type="Rhea" id="RHEA:15393"/>
        <dbReference type="ChEBI" id="CHEBI:57609"/>
        <dbReference type="ChEBI" id="CHEBI:57791"/>
        <dbReference type="EC" id="5.1.1.7"/>
    </reaction>
</comment>
<dbReference type="AlphaFoldDB" id="A0A0Q1E207"/>
<evidence type="ECO:0000313" key="11">
    <source>
        <dbReference type="Proteomes" id="UP000050488"/>
    </source>
</evidence>
<feature type="binding site" evidence="8">
    <location>
        <position position="17"/>
    </location>
    <ligand>
        <name>substrate</name>
    </ligand>
</feature>